<evidence type="ECO:0000256" key="1">
    <source>
        <dbReference type="SAM" id="SignalP"/>
    </source>
</evidence>
<dbReference type="InterPro" id="IPR053145">
    <property type="entry name" value="AB_hydrolase_Est10"/>
</dbReference>
<dbReference type="Pfam" id="PF12146">
    <property type="entry name" value="Hydrolase_4"/>
    <property type="match status" value="1"/>
</dbReference>
<dbReference type="Proteomes" id="UP000241421">
    <property type="component" value="Unassembled WGS sequence"/>
</dbReference>
<keyword evidence="1" id="KW-0732">Signal</keyword>
<dbReference type="Gene3D" id="3.40.50.1820">
    <property type="entry name" value="alpha/beta hydrolase"/>
    <property type="match status" value="1"/>
</dbReference>
<evidence type="ECO:0000313" key="3">
    <source>
        <dbReference type="EMBL" id="PWF42489.1"/>
    </source>
</evidence>
<dbReference type="RefSeq" id="WP_106759688.1">
    <property type="nucleotide sequence ID" value="NZ_PXWF02000297.1"/>
</dbReference>
<proteinExistence type="predicted"/>
<dbReference type="SUPFAM" id="SSF53474">
    <property type="entry name" value="alpha/beta-Hydrolases"/>
    <property type="match status" value="1"/>
</dbReference>
<feature type="chain" id="PRO_5015626041" description="Serine aminopeptidase S33 domain-containing protein" evidence="1">
    <location>
        <begin position="24"/>
        <end position="465"/>
    </location>
</feature>
<name>A0A2U2HF17_9BURK</name>
<dbReference type="InterPro" id="IPR022742">
    <property type="entry name" value="Hydrolase_4"/>
</dbReference>
<dbReference type="AlphaFoldDB" id="A0A2U2HF17"/>
<evidence type="ECO:0000259" key="2">
    <source>
        <dbReference type="Pfam" id="PF12146"/>
    </source>
</evidence>
<protein>
    <recommendedName>
        <fullName evidence="2">Serine aminopeptidase S33 domain-containing protein</fullName>
    </recommendedName>
</protein>
<keyword evidence="4" id="KW-1185">Reference proteome</keyword>
<feature type="domain" description="Serine aminopeptidase S33" evidence="2">
    <location>
        <begin position="191"/>
        <end position="399"/>
    </location>
</feature>
<dbReference type="PANTHER" id="PTHR43265:SF1">
    <property type="entry name" value="ESTERASE ESTD"/>
    <property type="match status" value="1"/>
</dbReference>
<accession>A0A2U2HF17</accession>
<dbReference type="PANTHER" id="PTHR43265">
    <property type="entry name" value="ESTERASE ESTD"/>
    <property type="match status" value="1"/>
</dbReference>
<gene>
    <name evidence="3" type="ORF">C7C56_022975</name>
</gene>
<feature type="signal peptide" evidence="1">
    <location>
        <begin position="1"/>
        <end position="23"/>
    </location>
</feature>
<reference evidence="3 4" key="1">
    <citation type="submission" date="2018-04" db="EMBL/GenBank/DDBJ databases">
        <title>Massilia violaceinigra sp. nov., a novel purple-pigmented bacterium isolated from Tianshan glacier, Xinjiang, China.</title>
        <authorList>
            <person name="Wang H."/>
        </authorList>
    </citation>
    <scope>NUCLEOTIDE SEQUENCE [LARGE SCALE GENOMIC DNA]</scope>
    <source>
        <strain evidence="3 4">B448-2</strain>
    </source>
</reference>
<dbReference type="GO" id="GO:0052689">
    <property type="term" value="F:carboxylic ester hydrolase activity"/>
    <property type="evidence" value="ECO:0007669"/>
    <property type="project" value="TreeGrafter"/>
</dbReference>
<comment type="caution">
    <text evidence="3">The sequence shown here is derived from an EMBL/GenBank/DDBJ whole genome shotgun (WGS) entry which is preliminary data.</text>
</comment>
<dbReference type="OrthoDB" id="9809549at2"/>
<organism evidence="3 4">
    <name type="scientific">Massilia glaciei</name>
    <dbReference type="NCBI Taxonomy" id="1524097"/>
    <lineage>
        <taxon>Bacteria</taxon>
        <taxon>Pseudomonadati</taxon>
        <taxon>Pseudomonadota</taxon>
        <taxon>Betaproteobacteria</taxon>
        <taxon>Burkholderiales</taxon>
        <taxon>Oxalobacteraceae</taxon>
        <taxon>Telluria group</taxon>
        <taxon>Massilia</taxon>
    </lineage>
</organism>
<evidence type="ECO:0000313" key="4">
    <source>
        <dbReference type="Proteomes" id="UP000241421"/>
    </source>
</evidence>
<sequence>MKSFTRTMICLATLLALHTGAHGGVLQERQGFWLGELKTPDGRTLRIGAELLTRADGSHWASFASPDQDAYDIPVKAITETEHGVLLDFHFATMKMTWNKDHFLAEYTQNGAPQALPLRPVERFPVRARPQTPTAPLPYLEQTLAIPGADGVMLGATLSLPDGVARPNVVILVHGSGPGNRDAQIFGHRPFAVMADHLARRGIAVLRYDKRGVARSTGDYANHVLPQLVDDLNAVVRAVKERKQFNRLGLIGVSEGPAIAAAVAARDPASVDFVVSLAGTGLNGLEMILLQDRVYAQGNKAGPEELARLMRYARDWYGIIAAEADAGVRIAKLKAMRAALSPSDRALVEKFKMNVGSLTLDWAGQPFLRASLLQDPRKDWRAVRAPVLALNGGLDRQVPAPENLGGIVGALKAGGNLKVESEVLPSLNHLFQTANTGAEDEYALIEETIAPSVLQTLTAFVEKQR</sequence>
<dbReference type="InterPro" id="IPR029058">
    <property type="entry name" value="AB_hydrolase_fold"/>
</dbReference>
<dbReference type="EMBL" id="PXWF02000297">
    <property type="protein sequence ID" value="PWF42489.1"/>
    <property type="molecule type" value="Genomic_DNA"/>
</dbReference>